<dbReference type="STRING" id="889306.KP78_06030"/>
<dbReference type="CDD" id="cd12914">
    <property type="entry name" value="PDC1_DGC_like"/>
    <property type="match status" value="1"/>
</dbReference>
<dbReference type="InterPro" id="IPR000160">
    <property type="entry name" value="GGDEF_dom"/>
</dbReference>
<dbReference type="InterPro" id="IPR052163">
    <property type="entry name" value="DGC-Regulatory_Protein"/>
</dbReference>
<dbReference type="Gene3D" id="6.10.340.10">
    <property type="match status" value="1"/>
</dbReference>
<dbReference type="SUPFAM" id="SSF55073">
    <property type="entry name" value="Nucleotide cyclase"/>
    <property type="match status" value="1"/>
</dbReference>
<dbReference type="Pfam" id="PF00990">
    <property type="entry name" value="GGDEF"/>
    <property type="match status" value="1"/>
</dbReference>
<reference evidence="8 9" key="1">
    <citation type="submission" date="2015-01" db="EMBL/GenBank/DDBJ databases">
        <title>Genome sequencing of Jeotgalibacillus soli.</title>
        <authorList>
            <person name="Goh K.M."/>
            <person name="Chan K.-G."/>
            <person name="Yaakop A.S."/>
            <person name="Ee R."/>
            <person name="Gan H.M."/>
            <person name="Chan C.S."/>
        </authorList>
    </citation>
    <scope>NUCLEOTIDE SEQUENCE [LARGE SCALE GENOMIC DNA]</scope>
    <source>
        <strain evidence="8 9">P9</strain>
    </source>
</reference>
<dbReference type="EMBL" id="JXRP01000008">
    <property type="protein sequence ID" value="KIL50602.1"/>
    <property type="molecule type" value="Genomic_DNA"/>
</dbReference>
<dbReference type="RefSeq" id="WP_041086178.1">
    <property type="nucleotide sequence ID" value="NZ_JXRP01000008.1"/>
</dbReference>
<dbReference type="SMART" id="SM00267">
    <property type="entry name" value="GGDEF"/>
    <property type="match status" value="1"/>
</dbReference>
<dbReference type="Proteomes" id="UP000031938">
    <property type="component" value="Unassembled WGS sequence"/>
</dbReference>
<comment type="subcellular location">
    <subcellularLocation>
        <location evidence="1">Cell membrane</location>
        <topology evidence="1">Multi-pass membrane protein</topology>
    </subcellularLocation>
</comment>
<sequence length="546" mass="60915">MSISLRACFSVLFATLIIILTILLSIQISAKSTKIIENEIGDSLGETSFELADKLDHYMWSRYSEIKIFSGLKALRGEDITETQILLDQLKSQISSFTWIGVTDEHGNVQAATNGILVGKSIADRPVYQEALDHPFIGDVHEAVLLSKLLPNPTNEPLQFVDISVPIVDAKGEFKGVLASHLNWDWASEIEESLRSSFQKENKNQEIFIVSSRDNTVLLGPKAFVGKPLNLESIKRAQAKKDGWILEEWPDGKQYLTGFSLGEGYKDYPGLGWTILVRESEESAFASAKDLKIYILLLGAFTAIIFAVLGWFLAGIVAKPLRNISRAADQLLSGKRVEIPAYRGIKDVEILSSSLRNLLHDLSRTESELGQMANLAHHDKLTSLPNRIGLDLYINQISKDTDQRTGNQTYTFLYLDLDGFKKVNDKLGHHAGDLLLQEVAGRLKGSLKESFFCRLGGDEFLVVLNTSLCNPIEEGQQAAEKLVKLLREPFNIENTRVQIGCSVGGAIWPSHDKDIFKVIRLADQALYVSKKRGKNQFSFYDVKKDI</sequence>
<dbReference type="Pfam" id="PF02743">
    <property type="entry name" value="dCache_1"/>
    <property type="match status" value="1"/>
</dbReference>
<organism evidence="8 9">
    <name type="scientific">Jeotgalibacillus soli</name>
    <dbReference type="NCBI Taxonomy" id="889306"/>
    <lineage>
        <taxon>Bacteria</taxon>
        <taxon>Bacillati</taxon>
        <taxon>Bacillota</taxon>
        <taxon>Bacilli</taxon>
        <taxon>Bacillales</taxon>
        <taxon>Caryophanaceae</taxon>
        <taxon>Jeotgalibacillus</taxon>
    </lineage>
</organism>
<evidence type="ECO:0000313" key="8">
    <source>
        <dbReference type="EMBL" id="KIL50602.1"/>
    </source>
</evidence>
<dbReference type="InterPro" id="IPR033479">
    <property type="entry name" value="dCache_1"/>
</dbReference>
<dbReference type="PANTHER" id="PTHR46663:SF2">
    <property type="entry name" value="GGDEF DOMAIN-CONTAINING PROTEIN"/>
    <property type="match status" value="1"/>
</dbReference>
<dbReference type="PATRIC" id="fig|889306.3.peg.602"/>
<dbReference type="CDD" id="cd01949">
    <property type="entry name" value="GGDEF"/>
    <property type="match status" value="1"/>
</dbReference>
<evidence type="ECO:0000313" key="9">
    <source>
        <dbReference type="Proteomes" id="UP000031938"/>
    </source>
</evidence>
<evidence type="ECO:0000256" key="6">
    <source>
        <dbReference type="SAM" id="Phobius"/>
    </source>
</evidence>
<dbReference type="Gene3D" id="3.30.70.270">
    <property type="match status" value="1"/>
</dbReference>
<dbReference type="InterPro" id="IPR029787">
    <property type="entry name" value="Nucleotide_cyclase"/>
</dbReference>
<keyword evidence="2" id="KW-1003">Cell membrane</keyword>
<dbReference type="SUPFAM" id="SSF103190">
    <property type="entry name" value="Sensory domain-like"/>
    <property type="match status" value="1"/>
</dbReference>
<gene>
    <name evidence="8" type="ORF">KP78_06030</name>
</gene>
<feature type="domain" description="GGDEF" evidence="7">
    <location>
        <begin position="408"/>
        <end position="542"/>
    </location>
</feature>
<dbReference type="InterPro" id="IPR043128">
    <property type="entry name" value="Rev_trsase/Diguanyl_cyclase"/>
</dbReference>
<name>A0A0C2VNY6_9BACL</name>
<dbReference type="PROSITE" id="PS50887">
    <property type="entry name" value="GGDEF"/>
    <property type="match status" value="1"/>
</dbReference>
<dbReference type="AlphaFoldDB" id="A0A0C2VNY6"/>
<dbReference type="GO" id="GO:0005886">
    <property type="term" value="C:plasma membrane"/>
    <property type="evidence" value="ECO:0007669"/>
    <property type="project" value="UniProtKB-SubCell"/>
</dbReference>
<accession>A0A0C2VNY6</accession>
<dbReference type="Gene3D" id="3.30.450.20">
    <property type="entry name" value="PAS domain"/>
    <property type="match status" value="1"/>
</dbReference>
<proteinExistence type="predicted"/>
<dbReference type="PANTHER" id="PTHR46663">
    <property type="entry name" value="DIGUANYLATE CYCLASE DGCT-RELATED"/>
    <property type="match status" value="1"/>
</dbReference>
<feature type="transmembrane region" description="Helical" evidence="6">
    <location>
        <begin position="293"/>
        <end position="318"/>
    </location>
</feature>
<protein>
    <recommendedName>
        <fullName evidence="7">GGDEF domain-containing protein</fullName>
    </recommendedName>
</protein>
<evidence type="ECO:0000256" key="2">
    <source>
        <dbReference type="ARBA" id="ARBA00022475"/>
    </source>
</evidence>
<evidence type="ECO:0000256" key="4">
    <source>
        <dbReference type="ARBA" id="ARBA00022989"/>
    </source>
</evidence>
<evidence type="ECO:0000256" key="5">
    <source>
        <dbReference type="ARBA" id="ARBA00023136"/>
    </source>
</evidence>
<keyword evidence="5 6" id="KW-0472">Membrane</keyword>
<keyword evidence="4 6" id="KW-1133">Transmembrane helix</keyword>
<keyword evidence="3 6" id="KW-0812">Transmembrane</keyword>
<evidence type="ECO:0000256" key="1">
    <source>
        <dbReference type="ARBA" id="ARBA00004651"/>
    </source>
</evidence>
<comment type="caution">
    <text evidence="8">The sequence shown here is derived from an EMBL/GenBank/DDBJ whole genome shotgun (WGS) entry which is preliminary data.</text>
</comment>
<evidence type="ECO:0000256" key="3">
    <source>
        <dbReference type="ARBA" id="ARBA00022692"/>
    </source>
</evidence>
<evidence type="ECO:0000259" key="7">
    <source>
        <dbReference type="PROSITE" id="PS50887"/>
    </source>
</evidence>
<keyword evidence="9" id="KW-1185">Reference proteome</keyword>
<dbReference type="OrthoDB" id="9759607at2"/>
<dbReference type="InterPro" id="IPR029151">
    <property type="entry name" value="Sensor-like_sf"/>
</dbReference>
<dbReference type="NCBIfam" id="TIGR00254">
    <property type="entry name" value="GGDEF"/>
    <property type="match status" value="1"/>
</dbReference>